<dbReference type="EMBL" id="LROM01000033">
    <property type="protein sequence ID" value="OFA08843.1"/>
    <property type="molecule type" value="Genomic_DNA"/>
</dbReference>
<dbReference type="PATRIC" id="fig|762836.4.peg.480"/>
<evidence type="ECO:0000313" key="2">
    <source>
        <dbReference type="Proteomes" id="UP000175989"/>
    </source>
</evidence>
<name>A0A1E7X6R8_9BURK</name>
<dbReference type="Proteomes" id="UP000175989">
    <property type="component" value="Unassembled WGS sequence"/>
</dbReference>
<protein>
    <submittedName>
        <fullName evidence="1">Uncharacterized protein</fullName>
    </submittedName>
</protein>
<reference evidence="2" key="1">
    <citation type="journal article" date="2016" name="Front. Microbiol.">
        <title>Molecular Keys to the Janthinobacterium and Duganella spp. Interaction with the Plant Pathogen Fusarium graminearum.</title>
        <authorList>
            <person name="Haack F.S."/>
            <person name="Poehlein A."/>
            <person name="Kroger C."/>
            <person name="Voigt C.A."/>
            <person name="Piepenbring M."/>
            <person name="Bode H.B."/>
            <person name="Daniel R."/>
            <person name="Schafer W."/>
            <person name="Streit W.R."/>
        </authorList>
    </citation>
    <scope>NUCLEOTIDE SEQUENCE [LARGE SCALE GENOMIC DNA]</scope>
    <source>
        <strain evidence="2">T54</strain>
    </source>
</reference>
<evidence type="ECO:0000313" key="1">
    <source>
        <dbReference type="EMBL" id="OFA08843.1"/>
    </source>
</evidence>
<proteinExistence type="predicted"/>
<keyword evidence="2" id="KW-1185">Reference proteome</keyword>
<organism evidence="1 2">
    <name type="scientific">Duganella phyllosphaerae</name>
    <dbReference type="NCBI Taxonomy" id="762836"/>
    <lineage>
        <taxon>Bacteria</taxon>
        <taxon>Pseudomonadati</taxon>
        <taxon>Pseudomonadota</taxon>
        <taxon>Betaproteobacteria</taxon>
        <taxon>Burkholderiales</taxon>
        <taxon>Oxalobacteraceae</taxon>
        <taxon>Telluria group</taxon>
        <taxon>Duganella</taxon>
    </lineage>
</organism>
<dbReference type="OrthoDB" id="8777673at2"/>
<dbReference type="RefSeq" id="WP_070246076.1">
    <property type="nucleotide sequence ID" value="NZ_LROM01000033.1"/>
</dbReference>
<gene>
    <name evidence="1" type="ORF">DUPY_04500</name>
</gene>
<accession>A0A1E7X6R8</accession>
<comment type="caution">
    <text evidence="1">The sequence shown here is derived from an EMBL/GenBank/DDBJ whole genome shotgun (WGS) entry which is preliminary data.</text>
</comment>
<dbReference type="AlphaFoldDB" id="A0A1E7X6R8"/>
<sequence>MPADEAVEDARHADNQHRIKALEEELAAAVATINRLDARAQETLDVLGAIKGLIDQLDVPALREMADAMNTMKGGIRVLGWLERPAKWLTVMAALAASIYGLWKLK</sequence>